<evidence type="ECO:0000313" key="3">
    <source>
        <dbReference type="EMBL" id="CAD9069952.1"/>
    </source>
</evidence>
<reference evidence="3" key="1">
    <citation type="submission" date="2021-01" db="EMBL/GenBank/DDBJ databases">
        <authorList>
            <person name="Corre E."/>
            <person name="Pelletier E."/>
            <person name="Niang G."/>
            <person name="Scheremetjew M."/>
            <person name="Finn R."/>
            <person name="Kale V."/>
            <person name="Holt S."/>
            <person name="Cochrane G."/>
            <person name="Meng A."/>
            <person name="Brown T."/>
            <person name="Cohen L."/>
        </authorList>
    </citation>
    <scope>NUCLEOTIDE SEQUENCE</scope>
    <source>
        <strain evidence="3">CCMP3346</strain>
    </source>
</reference>
<keyword evidence="1" id="KW-0677">Repeat</keyword>
<evidence type="ECO:0000256" key="1">
    <source>
        <dbReference type="ARBA" id="ARBA00022737"/>
    </source>
</evidence>
<dbReference type="Gene3D" id="1.25.40.10">
    <property type="entry name" value="Tetratricopeptide repeat domain"/>
    <property type="match status" value="2"/>
</dbReference>
<gene>
    <name evidence="3" type="ORF">VBRA1451_LOCUS25034</name>
</gene>
<organism evidence="3">
    <name type="scientific">Vitrella brassicaformis</name>
    <dbReference type="NCBI Taxonomy" id="1169539"/>
    <lineage>
        <taxon>Eukaryota</taxon>
        <taxon>Sar</taxon>
        <taxon>Alveolata</taxon>
        <taxon>Colpodellida</taxon>
        <taxon>Vitrellaceae</taxon>
        <taxon>Vitrella</taxon>
    </lineage>
</organism>
<dbReference type="PANTHER" id="PTHR47447">
    <property type="entry name" value="OS03G0856100 PROTEIN"/>
    <property type="match status" value="1"/>
</dbReference>
<dbReference type="NCBIfam" id="TIGR00756">
    <property type="entry name" value="PPR"/>
    <property type="match status" value="2"/>
</dbReference>
<dbReference type="InterPro" id="IPR011990">
    <property type="entry name" value="TPR-like_helical_dom_sf"/>
</dbReference>
<dbReference type="EMBL" id="HBGB01042513">
    <property type="protein sequence ID" value="CAD9069952.1"/>
    <property type="molecule type" value="Transcribed_RNA"/>
</dbReference>
<dbReference type="Pfam" id="PF13041">
    <property type="entry name" value="PPR_2"/>
    <property type="match status" value="2"/>
</dbReference>
<evidence type="ECO:0000256" key="2">
    <source>
        <dbReference type="PROSITE-ProRule" id="PRU00708"/>
    </source>
</evidence>
<name>A0A7S1KEG5_9ALVE</name>
<dbReference type="AlphaFoldDB" id="A0A7S1KEG5"/>
<feature type="repeat" description="PPR" evidence="2">
    <location>
        <begin position="117"/>
        <end position="151"/>
    </location>
</feature>
<dbReference type="InterPro" id="IPR002885">
    <property type="entry name" value="PPR_rpt"/>
</dbReference>
<dbReference type="PROSITE" id="PS51375">
    <property type="entry name" value="PPR"/>
    <property type="match status" value="2"/>
</dbReference>
<evidence type="ECO:0008006" key="4">
    <source>
        <dbReference type="Google" id="ProtNLM"/>
    </source>
</evidence>
<dbReference type="PANTHER" id="PTHR47447:SF17">
    <property type="entry name" value="OS12G0638900 PROTEIN"/>
    <property type="match status" value="1"/>
</dbReference>
<feature type="repeat" description="PPR" evidence="2">
    <location>
        <begin position="36"/>
        <end position="70"/>
    </location>
</feature>
<accession>A0A7S1KEG5</accession>
<proteinExistence type="predicted"/>
<protein>
    <recommendedName>
        <fullName evidence="4">Pentacotripeptide-repeat region of PRORP domain-containing protein</fullName>
    </recommendedName>
</protein>
<sequence length="222" mass="24149">MVNALLDACDKAGEWERAVDILTQLKETPFPSLRPDHRSFNSVISACSKNGQMDLAFSFTLEMQTYGFRPNEVTYHALVFAADDRLRPPDDATADVSAEELDNFLGDVYDSTSDAPDPVAYGAAIASCRRRGDWKQAFSILREMKGHGLTPTSFCYTATLQTLIAAAKSGRYTGDGEGEGGGEGAASIDGAALSACLSRYSDEELDELRTVMHTCVDVLKRR</sequence>